<dbReference type="Proteomes" id="UP000016930">
    <property type="component" value="Unassembled WGS sequence"/>
</dbReference>
<dbReference type="EMBL" id="KB445791">
    <property type="protein sequence ID" value="EMD42094.1"/>
    <property type="molecule type" value="Genomic_DNA"/>
</dbReference>
<accession>M2PYW6</accession>
<proteinExistence type="predicted"/>
<evidence type="ECO:0000313" key="2">
    <source>
        <dbReference type="Proteomes" id="UP000016930"/>
    </source>
</evidence>
<protein>
    <submittedName>
        <fullName evidence="1">Uncharacterized protein</fullName>
    </submittedName>
</protein>
<dbReference type="HOGENOM" id="CLU_1855025_0_0_1"/>
<keyword evidence="2" id="KW-1185">Reference proteome</keyword>
<dbReference type="AlphaFoldDB" id="M2PYW6"/>
<reference evidence="1 2" key="1">
    <citation type="journal article" date="2012" name="Proc. Natl. Acad. Sci. U.S.A.">
        <title>Comparative genomics of Ceriporiopsis subvermispora and Phanerochaete chrysosporium provide insight into selective ligninolysis.</title>
        <authorList>
            <person name="Fernandez-Fueyo E."/>
            <person name="Ruiz-Duenas F.J."/>
            <person name="Ferreira P."/>
            <person name="Floudas D."/>
            <person name="Hibbett D.S."/>
            <person name="Canessa P."/>
            <person name="Larrondo L.F."/>
            <person name="James T.Y."/>
            <person name="Seelenfreund D."/>
            <person name="Lobos S."/>
            <person name="Polanco R."/>
            <person name="Tello M."/>
            <person name="Honda Y."/>
            <person name="Watanabe T."/>
            <person name="Watanabe T."/>
            <person name="Ryu J.S."/>
            <person name="Kubicek C.P."/>
            <person name="Schmoll M."/>
            <person name="Gaskell J."/>
            <person name="Hammel K.E."/>
            <person name="St John F.J."/>
            <person name="Vanden Wymelenberg A."/>
            <person name="Sabat G."/>
            <person name="Splinter BonDurant S."/>
            <person name="Syed K."/>
            <person name="Yadav J.S."/>
            <person name="Doddapaneni H."/>
            <person name="Subramanian V."/>
            <person name="Lavin J.L."/>
            <person name="Oguiza J.A."/>
            <person name="Perez G."/>
            <person name="Pisabarro A.G."/>
            <person name="Ramirez L."/>
            <person name="Santoyo F."/>
            <person name="Master E."/>
            <person name="Coutinho P.M."/>
            <person name="Henrissat B."/>
            <person name="Lombard V."/>
            <person name="Magnuson J.K."/>
            <person name="Kuees U."/>
            <person name="Hori C."/>
            <person name="Igarashi K."/>
            <person name="Samejima M."/>
            <person name="Held B.W."/>
            <person name="Barry K.W."/>
            <person name="LaButti K.M."/>
            <person name="Lapidus A."/>
            <person name="Lindquist E.A."/>
            <person name="Lucas S.M."/>
            <person name="Riley R."/>
            <person name="Salamov A.A."/>
            <person name="Hoffmeister D."/>
            <person name="Schwenk D."/>
            <person name="Hadar Y."/>
            <person name="Yarden O."/>
            <person name="de Vries R.P."/>
            <person name="Wiebenga A."/>
            <person name="Stenlid J."/>
            <person name="Eastwood D."/>
            <person name="Grigoriev I.V."/>
            <person name="Berka R.M."/>
            <person name="Blanchette R.A."/>
            <person name="Kersten P."/>
            <person name="Martinez A.T."/>
            <person name="Vicuna R."/>
            <person name="Cullen D."/>
        </authorList>
    </citation>
    <scope>NUCLEOTIDE SEQUENCE [LARGE SCALE GENOMIC DNA]</scope>
    <source>
        <strain evidence="1 2">B</strain>
    </source>
</reference>
<gene>
    <name evidence="1" type="ORF">CERSUDRAFT_110638</name>
</gene>
<organism evidence="1 2">
    <name type="scientific">Ceriporiopsis subvermispora (strain B)</name>
    <name type="common">White-rot fungus</name>
    <name type="synonym">Gelatoporia subvermispora</name>
    <dbReference type="NCBI Taxonomy" id="914234"/>
    <lineage>
        <taxon>Eukaryota</taxon>
        <taxon>Fungi</taxon>
        <taxon>Dikarya</taxon>
        <taxon>Basidiomycota</taxon>
        <taxon>Agaricomycotina</taxon>
        <taxon>Agaricomycetes</taxon>
        <taxon>Polyporales</taxon>
        <taxon>Gelatoporiaceae</taxon>
        <taxon>Gelatoporia</taxon>
    </lineage>
</organism>
<evidence type="ECO:0000313" key="1">
    <source>
        <dbReference type="EMBL" id="EMD42094.1"/>
    </source>
</evidence>
<name>M2PYW6_CERS8</name>
<sequence>MDFAVQDADMLGKLHHGFRCIVARIKLLTFELPRDAKIHVRINRATEGCSYYFVDHGSGTDLSFEDIDIVSLGIPEASPVWYTKHVLRSVIGLSWNPFRTIPFPSTRGWDQGISRHYMSCSCRSGYDARHDQQPDDIC</sequence>